<feature type="domain" description="ArsA/GET3 Anion-transporting ATPase-like" evidence="2">
    <location>
        <begin position="8"/>
        <end position="309"/>
    </location>
</feature>
<dbReference type="GO" id="GO:0005524">
    <property type="term" value="F:ATP binding"/>
    <property type="evidence" value="ECO:0007669"/>
    <property type="project" value="UniProtKB-KW"/>
</dbReference>
<organism evidence="3 4">
    <name type="scientific">Sinobaca qinghaiensis</name>
    <dbReference type="NCBI Taxonomy" id="342944"/>
    <lineage>
        <taxon>Bacteria</taxon>
        <taxon>Bacillati</taxon>
        <taxon>Bacillota</taxon>
        <taxon>Bacilli</taxon>
        <taxon>Bacillales</taxon>
        <taxon>Sporolactobacillaceae</taxon>
        <taxon>Sinobaca</taxon>
    </lineage>
</organism>
<protein>
    <submittedName>
        <fullName evidence="3">Arsenite efflux ATP-binding protein ArsA</fullName>
    </submittedName>
</protein>
<proteinExistence type="inferred from homology"/>
<dbReference type="SUPFAM" id="SSF52540">
    <property type="entry name" value="P-loop containing nucleoside triphosphate hydrolases"/>
    <property type="match status" value="1"/>
</dbReference>
<dbReference type="OrthoDB" id="9780677at2"/>
<gene>
    <name evidence="3" type="ORF">ATL39_1554</name>
</gene>
<evidence type="ECO:0000256" key="1">
    <source>
        <dbReference type="ARBA" id="ARBA00011040"/>
    </source>
</evidence>
<dbReference type="RefSeq" id="WP_120192741.1">
    <property type="nucleotide sequence ID" value="NZ_RAPK01000008.1"/>
</dbReference>
<sequence length="312" mass="35210">MKTLFKKEILFFGGKGGVGKSTSASAFAFASAKAGYRTLLVSTDPAHNLSDLFDQAIGDEKTALADNLWGMEIDPEKEARRYIERVKQNLKGVVRSSMADEVNRQIDMAAVSPGSDESALFDRLIHIILEEKETVDTIVFDTAPTGHTVRLLSLPEMMEAWMEGMLKRRSKVNDNYSEWMNDGEPVEDPIYQILMERKDRFSRVRRILMDPKRTACVYVLVPEKLPIAETKRALQLLEQVNMPVPAVLINKCMPESAGNSSFIQKRRAQEAAYIEQIKEAFPNQQKTFLPLLEEDIHSIEDIKTMADAVVPD</sequence>
<dbReference type="InterPro" id="IPR016300">
    <property type="entry name" value="ATPase_ArsA/GET3"/>
</dbReference>
<dbReference type="InterPro" id="IPR025723">
    <property type="entry name" value="ArsA/GET3_ATPase-like"/>
</dbReference>
<dbReference type="EMBL" id="RAPK01000008">
    <property type="protein sequence ID" value="RKD73263.1"/>
    <property type="molecule type" value="Genomic_DNA"/>
</dbReference>
<dbReference type="Pfam" id="PF02374">
    <property type="entry name" value="ArsA_ATPase"/>
    <property type="match status" value="1"/>
</dbReference>
<reference evidence="3 4" key="1">
    <citation type="submission" date="2018-09" db="EMBL/GenBank/DDBJ databases">
        <title>Genomic Encyclopedia of Archaeal and Bacterial Type Strains, Phase II (KMG-II): from individual species to whole genera.</title>
        <authorList>
            <person name="Goeker M."/>
        </authorList>
    </citation>
    <scope>NUCLEOTIDE SEQUENCE [LARGE SCALE GENOMIC DNA]</scope>
    <source>
        <strain evidence="3 4">DSM 17008</strain>
    </source>
</reference>
<keyword evidence="3" id="KW-0547">Nucleotide-binding</keyword>
<dbReference type="Gene3D" id="3.40.50.300">
    <property type="entry name" value="P-loop containing nucleotide triphosphate hydrolases"/>
    <property type="match status" value="1"/>
</dbReference>
<dbReference type="AlphaFoldDB" id="A0A419V440"/>
<dbReference type="CDD" id="cd02035">
    <property type="entry name" value="ArsA"/>
    <property type="match status" value="1"/>
</dbReference>
<dbReference type="InterPro" id="IPR027417">
    <property type="entry name" value="P-loop_NTPase"/>
</dbReference>
<accession>A0A419V440</accession>
<comment type="similarity">
    <text evidence="1">Belongs to the arsA ATPase family.</text>
</comment>
<keyword evidence="3" id="KW-0067">ATP-binding</keyword>
<dbReference type="PANTHER" id="PTHR10803">
    <property type="entry name" value="ARSENICAL PUMP-DRIVING ATPASE ARSENITE-TRANSLOCATING ATPASE"/>
    <property type="match status" value="1"/>
</dbReference>
<name>A0A419V440_9BACL</name>
<evidence type="ECO:0000313" key="4">
    <source>
        <dbReference type="Proteomes" id="UP000285120"/>
    </source>
</evidence>
<dbReference type="NCBIfam" id="TIGR00345">
    <property type="entry name" value="GET3_arsA_TRC40"/>
    <property type="match status" value="1"/>
</dbReference>
<dbReference type="Proteomes" id="UP000285120">
    <property type="component" value="Unassembled WGS sequence"/>
</dbReference>
<evidence type="ECO:0000259" key="2">
    <source>
        <dbReference type="Pfam" id="PF02374"/>
    </source>
</evidence>
<keyword evidence="4" id="KW-1185">Reference proteome</keyword>
<dbReference type="PANTHER" id="PTHR10803:SF3">
    <property type="entry name" value="ATPASE GET3"/>
    <property type="match status" value="1"/>
</dbReference>
<evidence type="ECO:0000313" key="3">
    <source>
        <dbReference type="EMBL" id="RKD73263.1"/>
    </source>
</evidence>
<comment type="caution">
    <text evidence="3">The sequence shown here is derived from an EMBL/GenBank/DDBJ whole genome shotgun (WGS) entry which is preliminary data.</text>
</comment>
<dbReference type="GO" id="GO:0016887">
    <property type="term" value="F:ATP hydrolysis activity"/>
    <property type="evidence" value="ECO:0007669"/>
    <property type="project" value="InterPro"/>
</dbReference>